<dbReference type="PANTHER" id="PTHR31717:SF142">
    <property type="entry name" value="B-BOX DOMAIN PROTEIN 30-RELATED"/>
    <property type="match status" value="1"/>
</dbReference>
<dbReference type="CDD" id="cd19821">
    <property type="entry name" value="Bbox1_BBX-like"/>
    <property type="match status" value="1"/>
</dbReference>
<protein>
    <recommendedName>
        <fullName evidence="4">B box-type domain-containing protein</fullName>
    </recommendedName>
</protein>
<organism evidence="5 6">
    <name type="scientific">Cannabis sativa</name>
    <name type="common">Hemp</name>
    <name type="synonym">Marijuana</name>
    <dbReference type="NCBI Taxonomy" id="3483"/>
    <lineage>
        <taxon>Eukaryota</taxon>
        <taxon>Viridiplantae</taxon>
        <taxon>Streptophyta</taxon>
        <taxon>Embryophyta</taxon>
        <taxon>Tracheophyta</taxon>
        <taxon>Spermatophyta</taxon>
        <taxon>Magnoliopsida</taxon>
        <taxon>eudicotyledons</taxon>
        <taxon>Gunneridae</taxon>
        <taxon>Pentapetalae</taxon>
        <taxon>rosids</taxon>
        <taxon>fabids</taxon>
        <taxon>Rosales</taxon>
        <taxon>Cannabaceae</taxon>
        <taxon>Cannabis</taxon>
    </lineage>
</organism>
<evidence type="ECO:0000256" key="3">
    <source>
        <dbReference type="ARBA" id="ARBA00022833"/>
    </source>
</evidence>
<evidence type="ECO:0000313" key="6">
    <source>
        <dbReference type="Proteomes" id="UP000525078"/>
    </source>
</evidence>
<dbReference type="AlphaFoldDB" id="A0A7J6GIB0"/>
<reference evidence="5 6" key="1">
    <citation type="journal article" date="2020" name="bioRxiv">
        <title>Sequence and annotation of 42 cannabis genomes reveals extensive copy number variation in cannabinoid synthesis and pathogen resistance genes.</title>
        <authorList>
            <person name="Mckernan K.J."/>
            <person name="Helbert Y."/>
            <person name="Kane L.T."/>
            <person name="Ebling H."/>
            <person name="Zhang L."/>
            <person name="Liu B."/>
            <person name="Eaton Z."/>
            <person name="Mclaughlin S."/>
            <person name="Kingan S."/>
            <person name="Baybayan P."/>
            <person name="Concepcion G."/>
            <person name="Jordan M."/>
            <person name="Riva A."/>
            <person name="Barbazuk W."/>
            <person name="Harkins T."/>
        </authorList>
    </citation>
    <scope>NUCLEOTIDE SEQUENCE [LARGE SCALE GENOMIC DNA]</scope>
    <source>
        <strain evidence="6">cv. Jamaican Lion 4</strain>
        <tissue evidence="5">Leaf</tissue>
    </source>
</reference>
<sequence>MCRGLEESNRGSNFVARSSSTDDDTCSVVCELCSSAASVYCQADDAYLCRKCDTWVHGANFLARRHIRCFLCNTCHKLTKRYLIGASVEMVLPTLVTTSSTTTSSDQQRSQCDSSLSKTNCSTTLKTPFFFAERNEIVLK</sequence>
<keyword evidence="1" id="KW-0479">Metal-binding</keyword>
<evidence type="ECO:0000259" key="4">
    <source>
        <dbReference type="SMART" id="SM00336"/>
    </source>
</evidence>
<gene>
    <name evidence="5" type="ORF">F8388_015445</name>
</gene>
<keyword evidence="2" id="KW-0863">Zinc-finger</keyword>
<dbReference type="SMART" id="SM00336">
    <property type="entry name" value="BBOX"/>
    <property type="match status" value="1"/>
</dbReference>
<dbReference type="Proteomes" id="UP000525078">
    <property type="component" value="Unassembled WGS sequence"/>
</dbReference>
<evidence type="ECO:0000256" key="2">
    <source>
        <dbReference type="ARBA" id="ARBA00022771"/>
    </source>
</evidence>
<proteinExistence type="predicted"/>
<dbReference type="PANTHER" id="PTHR31717">
    <property type="entry name" value="ZINC FINGER PROTEIN CONSTANS-LIKE 10"/>
    <property type="match status" value="1"/>
</dbReference>
<keyword evidence="3" id="KW-0862">Zinc</keyword>
<name>A0A7J6GIB0_CANSA</name>
<dbReference type="InterPro" id="IPR000315">
    <property type="entry name" value="Znf_B-box"/>
</dbReference>
<accession>A0A7J6GIB0</accession>
<dbReference type="EMBL" id="JAATIP010000054">
    <property type="protein sequence ID" value="KAF4382617.1"/>
    <property type="molecule type" value="Genomic_DNA"/>
</dbReference>
<evidence type="ECO:0000256" key="1">
    <source>
        <dbReference type="ARBA" id="ARBA00022723"/>
    </source>
</evidence>
<dbReference type="InterPro" id="IPR049808">
    <property type="entry name" value="CONSTANS-like_Bbox1"/>
</dbReference>
<feature type="domain" description="B box-type" evidence="4">
    <location>
        <begin position="25"/>
        <end position="71"/>
    </location>
</feature>
<evidence type="ECO:0000313" key="5">
    <source>
        <dbReference type="EMBL" id="KAF4382617.1"/>
    </source>
</evidence>
<comment type="caution">
    <text evidence="5">The sequence shown here is derived from an EMBL/GenBank/DDBJ whole genome shotgun (WGS) entry which is preliminary data.</text>
</comment>
<dbReference type="GO" id="GO:0008270">
    <property type="term" value="F:zinc ion binding"/>
    <property type="evidence" value="ECO:0007669"/>
    <property type="project" value="UniProtKB-KW"/>
</dbReference>